<organism evidence="5 6">
    <name type="scientific">Acidothermus cellulolyticus (strain ATCC 43068 / DSM 8971 / 11B)</name>
    <dbReference type="NCBI Taxonomy" id="351607"/>
    <lineage>
        <taxon>Bacteria</taxon>
        <taxon>Bacillati</taxon>
        <taxon>Actinomycetota</taxon>
        <taxon>Actinomycetes</taxon>
        <taxon>Acidothermales</taxon>
        <taxon>Acidothermaceae</taxon>
        <taxon>Acidothermus</taxon>
    </lineage>
</organism>
<dbReference type="PROSITE" id="PS00211">
    <property type="entry name" value="ABC_TRANSPORTER_1"/>
    <property type="match status" value="1"/>
</dbReference>
<dbReference type="GO" id="GO:0005524">
    <property type="term" value="F:ATP binding"/>
    <property type="evidence" value="ECO:0007669"/>
    <property type="project" value="UniProtKB-KW"/>
</dbReference>
<dbReference type="GO" id="GO:0005886">
    <property type="term" value="C:plasma membrane"/>
    <property type="evidence" value="ECO:0007669"/>
    <property type="project" value="TreeGrafter"/>
</dbReference>
<dbReference type="SMART" id="SM00382">
    <property type="entry name" value="AAA"/>
    <property type="match status" value="1"/>
</dbReference>
<evidence type="ECO:0000256" key="1">
    <source>
        <dbReference type="ARBA" id="ARBA00022448"/>
    </source>
</evidence>
<accession>A0LTC2</accession>
<dbReference type="InterPro" id="IPR003439">
    <property type="entry name" value="ABC_transporter-like_ATP-bd"/>
</dbReference>
<dbReference type="Gene3D" id="3.40.50.300">
    <property type="entry name" value="P-loop containing nucleotide triphosphate hydrolases"/>
    <property type="match status" value="1"/>
</dbReference>
<feature type="domain" description="ABC transporter" evidence="4">
    <location>
        <begin position="3"/>
        <end position="241"/>
    </location>
</feature>
<dbReference type="eggNOG" id="COG0411">
    <property type="taxonomic scope" value="Bacteria"/>
</dbReference>
<evidence type="ECO:0000256" key="2">
    <source>
        <dbReference type="ARBA" id="ARBA00022741"/>
    </source>
</evidence>
<dbReference type="CDD" id="cd03219">
    <property type="entry name" value="ABC_Mj1267_LivG_branched"/>
    <property type="match status" value="1"/>
</dbReference>
<dbReference type="GO" id="GO:0016887">
    <property type="term" value="F:ATP hydrolysis activity"/>
    <property type="evidence" value="ECO:0007669"/>
    <property type="project" value="InterPro"/>
</dbReference>
<dbReference type="SUPFAM" id="SSF52540">
    <property type="entry name" value="P-loop containing nucleoside triphosphate hydrolases"/>
    <property type="match status" value="1"/>
</dbReference>
<dbReference type="RefSeq" id="WP_011719745.1">
    <property type="nucleotide sequence ID" value="NC_008578.1"/>
</dbReference>
<reference evidence="5 6" key="1">
    <citation type="journal article" date="2009" name="Genome Res.">
        <title>Complete genome of the cellulolytic thermophile Acidothermus cellulolyticus 11B provides insights into its ecophysiological and evolutionary adaptations.</title>
        <authorList>
            <person name="Barabote R.D."/>
            <person name="Xie G."/>
            <person name="Leu D.H."/>
            <person name="Normand P."/>
            <person name="Necsulea A."/>
            <person name="Daubin V."/>
            <person name="Medigue C."/>
            <person name="Adney W.S."/>
            <person name="Xu X.C."/>
            <person name="Lapidus A."/>
            <person name="Parales R.E."/>
            <person name="Detter C."/>
            <person name="Pujic P."/>
            <person name="Bruce D."/>
            <person name="Lavire C."/>
            <person name="Challacombe J.F."/>
            <person name="Brettin T.S."/>
            <person name="Berry A.M."/>
        </authorList>
    </citation>
    <scope>NUCLEOTIDE SEQUENCE [LARGE SCALE GENOMIC DNA]</scope>
    <source>
        <strain evidence="6">ATCC 43068 / DSM 8971 / 11B</strain>
    </source>
</reference>
<dbReference type="InterPro" id="IPR027417">
    <property type="entry name" value="P-loop_NTPase"/>
</dbReference>
<dbReference type="EMBL" id="CP000481">
    <property type="protein sequence ID" value="ABK52682.1"/>
    <property type="molecule type" value="Genomic_DNA"/>
</dbReference>
<evidence type="ECO:0000313" key="6">
    <source>
        <dbReference type="Proteomes" id="UP000008221"/>
    </source>
</evidence>
<dbReference type="AlphaFoldDB" id="A0LTC2"/>
<dbReference type="KEGG" id="ace:Acel_0909"/>
<evidence type="ECO:0000256" key="3">
    <source>
        <dbReference type="ARBA" id="ARBA00022840"/>
    </source>
</evidence>
<dbReference type="InterPro" id="IPR003593">
    <property type="entry name" value="AAA+_ATPase"/>
</dbReference>
<protein>
    <submittedName>
        <fullName evidence="5">Amino acid/amide ABC transporter ATP-binding protein 1, HAAT family</fullName>
    </submittedName>
</protein>
<name>A0LTC2_ACIC1</name>
<keyword evidence="1" id="KW-0813">Transport</keyword>
<dbReference type="OrthoDB" id="9805514at2"/>
<dbReference type="Proteomes" id="UP000008221">
    <property type="component" value="Chromosome"/>
</dbReference>
<gene>
    <name evidence="5" type="ordered locus">Acel_0909</name>
</gene>
<keyword evidence="6" id="KW-1185">Reference proteome</keyword>
<dbReference type="InterPro" id="IPR017871">
    <property type="entry name" value="ABC_transporter-like_CS"/>
</dbReference>
<evidence type="ECO:0000259" key="4">
    <source>
        <dbReference type="PROSITE" id="PS50893"/>
    </source>
</evidence>
<keyword evidence="3 5" id="KW-0067">ATP-binding</keyword>
<dbReference type="Pfam" id="PF12399">
    <property type="entry name" value="BCA_ABC_TP_C"/>
    <property type="match status" value="1"/>
</dbReference>
<dbReference type="PANTHER" id="PTHR45772">
    <property type="entry name" value="CONSERVED COMPONENT OF ABC TRANSPORTER FOR NATURAL AMINO ACIDS-RELATED"/>
    <property type="match status" value="1"/>
</dbReference>
<dbReference type="InterPro" id="IPR032823">
    <property type="entry name" value="BCA_ABC_TP_C"/>
</dbReference>
<dbReference type="HOGENOM" id="CLU_000604_1_2_11"/>
<dbReference type="PROSITE" id="PS50893">
    <property type="entry name" value="ABC_TRANSPORTER_2"/>
    <property type="match status" value="1"/>
</dbReference>
<dbReference type="InterPro" id="IPR051120">
    <property type="entry name" value="ABC_AA/LPS_Transport"/>
</dbReference>
<keyword evidence="2" id="KW-0547">Nucleotide-binding</keyword>
<dbReference type="InParanoid" id="A0LTC2"/>
<dbReference type="Pfam" id="PF00005">
    <property type="entry name" value="ABC_tran"/>
    <property type="match status" value="1"/>
</dbReference>
<sequence length="241" mass="26539">MMLTVRGLTKRFGGVTAVADCSFSVAERSITGLIGPNGSGKTTVFNIVTGYVQADAGSVEFAGQLIKRPKPGEMFRRGLVRTFQQARVFPQLTVVDNLVVAAAHPWWALATRRVTRADRERAEHLMTEFGLREVADLPAAQLSYGQRKLLEFAAVLMSRPRMVLLDEPTAGVNPVLRETMARHIRAYHEDGVTFLIVEHDMPFVMQLCDPVIVIDRGTPIAEGPPQVVQQDPAVLDAYLGE</sequence>
<evidence type="ECO:0000313" key="5">
    <source>
        <dbReference type="EMBL" id="ABK52682.1"/>
    </source>
</evidence>
<dbReference type="PANTHER" id="PTHR45772:SF9">
    <property type="entry name" value="CONSERVED COMPONENT OF ABC TRANSPORTER FOR NATURAL AMINO ACIDS"/>
    <property type="match status" value="1"/>
</dbReference>
<proteinExistence type="predicted"/>
<dbReference type="STRING" id="351607.Acel_0909"/>